<sequence>MESFEEETQKIKRNYKKRKQTEKKEKEKEKKKTKKKTEIEPEIEIETEIQSQTTSSNKFRKKQKQRIEDLEKSAKEVQSKNIKLRTKLYVAEAERDMLATQLSTFQKFVSISLNSRDQEQQKIPNQSDK</sequence>
<evidence type="ECO:0000313" key="4">
    <source>
        <dbReference type="Proteomes" id="UP001149090"/>
    </source>
</evidence>
<gene>
    <name evidence="3" type="ORF">M0811_12445</name>
</gene>
<dbReference type="AlphaFoldDB" id="A0A9Q0R6G1"/>
<reference evidence="3" key="1">
    <citation type="submission" date="2022-10" db="EMBL/GenBank/DDBJ databases">
        <title>Novel sulphate-reducing endosymbionts in the free-living metamonad Anaeramoeba.</title>
        <authorList>
            <person name="Jerlstrom-Hultqvist J."/>
            <person name="Cepicka I."/>
            <person name="Gallot-Lavallee L."/>
            <person name="Salas-Leiva D."/>
            <person name="Curtis B.A."/>
            <person name="Zahonova K."/>
            <person name="Pipaliya S."/>
            <person name="Dacks J."/>
            <person name="Roger A.J."/>
        </authorList>
    </citation>
    <scope>NUCLEOTIDE SEQUENCE</scope>
    <source>
        <strain evidence="3">BMAN</strain>
    </source>
</reference>
<evidence type="ECO:0000313" key="3">
    <source>
        <dbReference type="EMBL" id="KAJ5068218.1"/>
    </source>
</evidence>
<evidence type="ECO:0000256" key="1">
    <source>
        <dbReference type="SAM" id="MobiDB-lite"/>
    </source>
</evidence>
<comment type="caution">
    <text evidence="3">The sequence shown here is derived from an EMBL/GenBank/DDBJ whole genome shotgun (WGS) entry which is preliminary data.</text>
</comment>
<protein>
    <recommendedName>
        <fullName evidence="2">BZIP domain-containing protein</fullName>
    </recommendedName>
</protein>
<keyword evidence="4" id="KW-1185">Reference proteome</keyword>
<name>A0A9Q0R6G1_ANAIG</name>
<feature type="domain" description="BZIP" evidence="2">
    <location>
        <begin position="55"/>
        <end position="89"/>
    </location>
</feature>
<organism evidence="3 4">
    <name type="scientific">Anaeramoeba ignava</name>
    <name type="common">Anaerobic marine amoeba</name>
    <dbReference type="NCBI Taxonomy" id="1746090"/>
    <lineage>
        <taxon>Eukaryota</taxon>
        <taxon>Metamonada</taxon>
        <taxon>Anaeramoebidae</taxon>
        <taxon>Anaeramoeba</taxon>
    </lineage>
</organism>
<accession>A0A9Q0R6G1</accession>
<evidence type="ECO:0000259" key="2">
    <source>
        <dbReference type="Pfam" id="PF07716"/>
    </source>
</evidence>
<dbReference type="InterPro" id="IPR046347">
    <property type="entry name" value="bZIP_sf"/>
</dbReference>
<dbReference type="Proteomes" id="UP001149090">
    <property type="component" value="Unassembled WGS sequence"/>
</dbReference>
<dbReference type="EMBL" id="JAPDFW010000118">
    <property type="protein sequence ID" value="KAJ5068218.1"/>
    <property type="molecule type" value="Genomic_DNA"/>
</dbReference>
<dbReference type="Pfam" id="PF07716">
    <property type="entry name" value="bZIP_2"/>
    <property type="match status" value="1"/>
</dbReference>
<feature type="compositionally biased region" description="Basic residues" evidence="1">
    <location>
        <begin position="11"/>
        <end position="21"/>
    </location>
</feature>
<feature type="region of interest" description="Disordered" evidence="1">
    <location>
        <begin position="1"/>
        <end position="39"/>
    </location>
</feature>
<dbReference type="GO" id="GO:0003700">
    <property type="term" value="F:DNA-binding transcription factor activity"/>
    <property type="evidence" value="ECO:0007669"/>
    <property type="project" value="InterPro"/>
</dbReference>
<dbReference type="InterPro" id="IPR004827">
    <property type="entry name" value="bZIP"/>
</dbReference>
<proteinExistence type="predicted"/>
<dbReference type="SUPFAM" id="SSF57959">
    <property type="entry name" value="Leucine zipper domain"/>
    <property type="match status" value="1"/>
</dbReference>